<evidence type="ECO:0000313" key="2">
    <source>
        <dbReference type="EMBL" id="EYC13042.1"/>
    </source>
</evidence>
<feature type="region of interest" description="Disordered" evidence="1">
    <location>
        <begin position="1"/>
        <end position="21"/>
    </location>
</feature>
<dbReference type="EMBL" id="JARK01001381">
    <property type="protein sequence ID" value="EYC13042.1"/>
    <property type="molecule type" value="Genomic_DNA"/>
</dbReference>
<name>A0A016UDZ2_9BILA</name>
<feature type="region of interest" description="Disordered" evidence="1">
    <location>
        <begin position="36"/>
        <end position="64"/>
    </location>
</feature>
<dbReference type="AlphaFoldDB" id="A0A016UDZ2"/>
<proteinExistence type="predicted"/>
<dbReference type="Proteomes" id="UP000024635">
    <property type="component" value="Unassembled WGS sequence"/>
</dbReference>
<protein>
    <submittedName>
        <fullName evidence="2">Uncharacterized protein</fullName>
    </submittedName>
</protein>
<comment type="caution">
    <text evidence="2">The sequence shown here is derived from an EMBL/GenBank/DDBJ whole genome shotgun (WGS) entry which is preliminary data.</text>
</comment>
<reference evidence="3" key="1">
    <citation type="journal article" date="2015" name="Nat. Genet.">
        <title>The genome and transcriptome of the zoonotic hookworm Ancylostoma ceylanicum identify infection-specific gene families.</title>
        <authorList>
            <person name="Schwarz E.M."/>
            <person name="Hu Y."/>
            <person name="Antoshechkin I."/>
            <person name="Miller M.M."/>
            <person name="Sternberg P.W."/>
            <person name="Aroian R.V."/>
        </authorList>
    </citation>
    <scope>NUCLEOTIDE SEQUENCE</scope>
    <source>
        <strain evidence="3">HY135</strain>
    </source>
</reference>
<keyword evidence="3" id="KW-1185">Reference proteome</keyword>
<accession>A0A016UDZ2</accession>
<feature type="compositionally biased region" description="Polar residues" evidence="1">
    <location>
        <begin position="40"/>
        <end position="53"/>
    </location>
</feature>
<evidence type="ECO:0000313" key="3">
    <source>
        <dbReference type="Proteomes" id="UP000024635"/>
    </source>
</evidence>
<organism evidence="2 3">
    <name type="scientific">Ancylostoma ceylanicum</name>
    <dbReference type="NCBI Taxonomy" id="53326"/>
    <lineage>
        <taxon>Eukaryota</taxon>
        <taxon>Metazoa</taxon>
        <taxon>Ecdysozoa</taxon>
        <taxon>Nematoda</taxon>
        <taxon>Chromadorea</taxon>
        <taxon>Rhabditida</taxon>
        <taxon>Rhabditina</taxon>
        <taxon>Rhabditomorpha</taxon>
        <taxon>Strongyloidea</taxon>
        <taxon>Ancylostomatidae</taxon>
        <taxon>Ancylostomatinae</taxon>
        <taxon>Ancylostoma</taxon>
    </lineage>
</organism>
<sequence length="86" mass="9526">MYSELQTAEYKGRNRARRSRAEARSSACRLWLSASASSATPQQTTRASMQTPVSLPENAAPQSRPLSTAVWSSLHIYLAEQMRGIL</sequence>
<evidence type="ECO:0000256" key="1">
    <source>
        <dbReference type="SAM" id="MobiDB-lite"/>
    </source>
</evidence>
<gene>
    <name evidence="2" type="primary">Acey_s0045.g1231</name>
    <name evidence="2" type="ORF">Y032_0045g1231</name>
</gene>